<protein>
    <submittedName>
        <fullName evidence="1">Uncharacterized protein</fullName>
    </submittedName>
</protein>
<comment type="caution">
    <text evidence="1">The sequence shown here is derived from an EMBL/GenBank/DDBJ whole genome shotgun (WGS) entry which is preliminary data.</text>
</comment>
<accession>A0A9X0AL29</accession>
<keyword evidence="2" id="KW-1185">Reference proteome</keyword>
<organism evidence="1 2">
    <name type="scientific">Sclerotinia nivalis</name>
    <dbReference type="NCBI Taxonomy" id="352851"/>
    <lineage>
        <taxon>Eukaryota</taxon>
        <taxon>Fungi</taxon>
        <taxon>Dikarya</taxon>
        <taxon>Ascomycota</taxon>
        <taxon>Pezizomycotina</taxon>
        <taxon>Leotiomycetes</taxon>
        <taxon>Helotiales</taxon>
        <taxon>Sclerotiniaceae</taxon>
        <taxon>Sclerotinia</taxon>
    </lineage>
</organism>
<gene>
    <name evidence="1" type="ORF">OCU04_006630</name>
</gene>
<evidence type="ECO:0000313" key="1">
    <source>
        <dbReference type="EMBL" id="KAJ8064284.1"/>
    </source>
</evidence>
<dbReference type="AlphaFoldDB" id="A0A9X0AL29"/>
<reference evidence="1" key="1">
    <citation type="submission" date="2022-11" db="EMBL/GenBank/DDBJ databases">
        <title>Genome Resource of Sclerotinia nivalis Strain SnTB1, a Plant Pathogen Isolated from American Ginseng.</title>
        <authorList>
            <person name="Fan S."/>
        </authorList>
    </citation>
    <scope>NUCLEOTIDE SEQUENCE</scope>
    <source>
        <strain evidence="1">SnTB1</strain>
    </source>
</reference>
<evidence type="ECO:0000313" key="2">
    <source>
        <dbReference type="Proteomes" id="UP001152300"/>
    </source>
</evidence>
<sequence>MLYIIFQIQIISGTTYSPTKMQVSAMNDFFSPNGSKNNASPTYRHIDPQELPEKFMKCYAHHRQSFYQQMDPHMAGITSLGSFPMELLENVKDTL</sequence>
<proteinExistence type="predicted"/>
<name>A0A9X0AL29_9HELO</name>
<dbReference type="EMBL" id="JAPEIS010000007">
    <property type="protein sequence ID" value="KAJ8064284.1"/>
    <property type="molecule type" value="Genomic_DNA"/>
</dbReference>
<dbReference type="Proteomes" id="UP001152300">
    <property type="component" value="Unassembled WGS sequence"/>
</dbReference>